<dbReference type="PANTHER" id="PTHR42877">
    <property type="entry name" value="L-ORNITHINE N(5)-MONOOXYGENASE-RELATED"/>
    <property type="match status" value="1"/>
</dbReference>
<evidence type="ECO:0000313" key="1">
    <source>
        <dbReference type="EMBL" id="RDI43625.1"/>
    </source>
</evidence>
<protein>
    <submittedName>
        <fullName evidence="1">Cation diffusion facilitator CzcD-associated flavoprotein CzcO</fullName>
    </submittedName>
</protein>
<sequence>MTAEASPEHEVAVLGGGFAGLGAGAMLTRAGIEDFLIIEGTDSIGGTWRDNVYPNVAVDVPSMAYQFSFEMYSGWSRVYAPGEEIRRYADHVADKYRLRRRIRFGTVVERLEFDEDRQWWRVHTSHGVRTARYVISALGGLIEPKMPDIPGLSSFQGPVVHSARWRDDLEVAGRRIALIGTGASGIQIAPWLADNAGKTYVYQRTPIWVMPKADVPIPRPLRLALERIPPLHTALYLLVSAAAEVLMTLGAVYNRQLKLLTNIVEALGRLYIRTQVPDPRLREQLTPRYGFGCKRPSMSNEYLRAFGEGRADLVTSPIEQVTATGIRTADGVHRELDAIVCATGFLVTEAENMPRVPTVGRGGRDLGKFWEEQRLQAYEGNTVPGFPNLFHTFAPYSVIGTSWLFMIEYQVTHAIRVITETRRRGAASAEIRREHHDEYFRQILRRMRNTVFFSNNCATSNSYYFDRHGDAPLLRPSTMAEAWWRARNFDLDHYRYRTGIPEQVGS</sequence>
<dbReference type="Pfam" id="PF13738">
    <property type="entry name" value="Pyr_redox_3"/>
    <property type="match status" value="1"/>
</dbReference>
<dbReference type="SUPFAM" id="SSF51905">
    <property type="entry name" value="FAD/NAD(P)-binding domain"/>
    <property type="match status" value="2"/>
</dbReference>
<comment type="caution">
    <text evidence="1">The sequence shown here is derived from an EMBL/GenBank/DDBJ whole genome shotgun (WGS) entry which is preliminary data.</text>
</comment>
<organism evidence="1 2">
    <name type="scientific">Nocardia mexicana</name>
    <dbReference type="NCBI Taxonomy" id="279262"/>
    <lineage>
        <taxon>Bacteria</taxon>
        <taxon>Bacillati</taxon>
        <taxon>Actinomycetota</taxon>
        <taxon>Actinomycetes</taxon>
        <taxon>Mycobacteriales</taxon>
        <taxon>Nocardiaceae</taxon>
        <taxon>Nocardia</taxon>
    </lineage>
</organism>
<dbReference type="Gene3D" id="3.50.50.60">
    <property type="entry name" value="FAD/NAD(P)-binding domain"/>
    <property type="match status" value="2"/>
</dbReference>
<dbReference type="PANTHER" id="PTHR42877:SF4">
    <property type="entry name" value="FAD_NAD(P)-BINDING DOMAIN-CONTAINING PROTEIN-RELATED"/>
    <property type="match status" value="1"/>
</dbReference>
<dbReference type="RefSeq" id="WP_068027156.1">
    <property type="nucleotide sequence ID" value="NZ_QQAZ01000019.1"/>
</dbReference>
<dbReference type="Proteomes" id="UP000255355">
    <property type="component" value="Unassembled WGS sequence"/>
</dbReference>
<dbReference type="EMBL" id="QQAZ01000019">
    <property type="protein sequence ID" value="RDI43625.1"/>
    <property type="molecule type" value="Genomic_DNA"/>
</dbReference>
<dbReference type="STRING" id="1210089.GCA_001613165_06014"/>
<name>A0A370GIR0_9NOCA</name>
<dbReference type="InterPro" id="IPR036188">
    <property type="entry name" value="FAD/NAD-bd_sf"/>
</dbReference>
<accession>A0A370GIR0</accession>
<dbReference type="PRINTS" id="PR00469">
    <property type="entry name" value="PNDRDTASEII"/>
</dbReference>
<gene>
    <name evidence="1" type="ORF">DFR68_11912</name>
</gene>
<reference evidence="1 2" key="1">
    <citation type="submission" date="2018-07" db="EMBL/GenBank/DDBJ databases">
        <title>Genomic Encyclopedia of Type Strains, Phase IV (KMG-IV): sequencing the most valuable type-strain genomes for metagenomic binning, comparative biology and taxonomic classification.</title>
        <authorList>
            <person name="Goeker M."/>
        </authorList>
    </citation>
    <scope>NUCLEOTIDE SEQUENCE [LARGE SCALE GENOMIC DNA]</scope>
    <source>
        <strain evidence="1 2">DSM 44952</strain>
    </source>
</reference>
<dbReference type="OrthoDB" id="5168853at2"/>
<keyword evidence="2" id="KW-1185">Reference proteome</keyword>
<proteinExistence type="predicted"/>
<dbReference type="InterPro" id="IPR051209">
    <property type="entry name" value="FAD-bind_Monooxygenase_sf"/>
</dbReference>
<dbReference type="AlphaFoldDB" id="A0A370GIR0"/>
<evidence type="ECO:0000313" key="2">
    <source>
        <dbReference type="Proteomes" id="UP000255355"/>
    </source>
</evidence>